<gene>
    <name evidence="3" type="ORF">SLS59_005390</name>
</gene>
<dbReference type="Pfam" id="PF01814">
    <property type="entry name" value="Hemerythrin"/>
    <property type="match status" value="1"/>
</dbReference>
<proteinExistence type="predicted"/>
<evidence type="ECO:0000313" key="4">
    <source>
        <dbReference type="Proteomes" id="UP001521222"/>
    </source>
</evidence>
<keyword evidence="1" id="KW-1133">Transmembrane helix</keyword>
<keyword evidence="1" id="KW-0472">Membrane</keyword>
<keyword evidence="4" id="KW-1185">Reference proteome</keyword>
<evidence type="ECO:0000256" key="1">
    <source>
        <dbReference type="SAM" id="Phobius"/>
    </source>
</evidence>
<dbReference type="Proteomes" id="UP001521222">
    <property type="component" value="Unassembled WGS sequence"/>
</dbReference>
<dbReference type="PANTHER" id="PTHR38048:SF2">
    <property type="entry name" value="HEMERYTHRIN-LIKE DOMAIN-CONTAINING PROTEIN"/>
    <property type="match status" value="1"/>
</dbReference>
<organism evidence="3 4">
    <name type="scientific">Nothophoma quercina</name>
    <dbReference type="NCBI Taxonomy" id="749835"/>
    <lineage>
        <taxon>Eukaryota</taxon>
        <taxon>Fungi</taxon>
        <taxon>Dikarya</taxon>
        <taxon>Ascomycota</taxon>
        <taxon>Pezizomycotina</taxon>
        <taxon>Dothideomycetes</taxon>
        <taxon>Pleosporomycetidae</taxon>
        <taxon>Pleosporales</taxon>
        <taxon>Pleosporineae</taxon>
        <taxon>Didymellaceae</taxon>
        <taxon>Nothophoma</taxon>
    </lineage>
</organism>
<name>A0ABR3R9Y8_9PLEO</name>
<feature type="domain" description="Hemerythrin-like" evidence="2">
    <location>
        <begin position="71"/>
        <end position="195"/>
    </location>
</feature>
<keyword evidence="1" id="KW-0812">Transmembrane</keyword>
<feature type="transmembrane region" description="Helical" evidence="1">
    <location>
        <begin position="12"/>
        <end position="28"/>
    </location>
</feature>
<comment type="caution">
    <text evidence="3">The sequence shown here is derived from an EMBL/GenBank/DDBJ whole genome shotgun (WGS) entry which is preliminary data.</text>
</comment>
<dbReference type="CDD" id="cd12108">
    <property type="entry name" value="Hr-like"/>
    <property type="match status" value="1"/>
</dbReference>
<dbReference type="Gene3D" id="1.20.120.520">
    <property type="entry name" value="nmb1532 protein domain like"/>
    <property type="match status" value="1"/>
</dbReference>
<accession>A0ABR3R9Y8</accession>
<dbReference type="InterPro" id="IPR053206">
    <property type="entry name" value="Dimeric_xanthone_biosynth"/>
</dbReference>
<sequence>MEKGLAMSKTNQFALFIILQAAIFAIFLQRAPFMMSTSIPSTDKPWADQPCKLVTTPQYATNKTDIFTTGATHMAHIHNAIFRGYNSIYLQAPHVKDEDKSAFIGYAITWYRFVKSHHDDEEAELFPKVAEVLGAKEEEIWGETHKEHESFLPGLTEYAQYLESLMTPTDFDGQKLQNVMDGFQQPFEHHFHSEITHIASLSSHPSAPSPASEKEVAATAVFKTWGKKTVTKAGTTDVVPFFLLNLDVTYEEGRWANWPPMPAPVRWGLVNLAGSWNWGWWKFASCDAKGMPRELYALEGEVKG</sequence>
<protein>
    <recommendedName>
        <fullName evidence="2">Hemerythrin-like domain-containing protein</fullName>
    </recommendedName>
</protein>
<evidence type="ECO:0000313" key="3">
    <source>
        <dbReference type="EMBL" id="KAL1601238.1"/>
    </source>
</evidence>
<dbReference type="InterPro" id="IPR012312">
    <property type="entry name" value="Hemerythrin-like"/>
</dbReference>
<dbReference type="PANTHER" id="PTHR38048">
    <property type="entry name" value="EXPRESSED PROTEIN"/>
    <property type="match status" value="1"/>
</dbReference>
<evidence type="ECO:0000259" key="2">
    <source>
        <dbReference type="Pfam" id="PF01814"/>
    </source>
</evidence>
<dbReference type="EMBL" id="JAKIXB020000016">
    <property type="protein sequence ID" value="KAL1601238.1"/>
    <property type="molecule type" value="Genomic_DNA"/>
</dbReference>
<reference evidence="3 4" key="1">
    <citation type="submission" date="2024-02" db="EMBL/GenBank/DDBJ databases">
        <title>De novo assembly and annotation of 12 fungi associated with fruit tree decline syndrome in Ontario, Canada.</title>
        <authorList>
            <person name="Sulman M."/>
            <person name="Ellouze W."/>
            <person name="Ilyukhin E."/>
        </authorList>
    </citation>
    <scope>NUCLEOTIDE SEQUENCE [LARGE SCALE GENOMIC DNA]</scope>
    <source>
        <strain evidence="3 4">M97-236</strain>
    </source>
</reference>